<name>A0ABS1H690_9BACL</name>
<dbReference type="Proteomes" id="UP000618943">
    <property type="component" value="Unassembled WGS sequence"/>
</dbReference>
<reference evidence="2 3" key="1">
    <citation type="submission" date="2020-12" db="EMBL/GenBank/DDBJ databases">
        <title>YIM B01967 draft genome.</title>
        <authorList>
            <person name="Yan X."/>
        </authorList>
    </citation>
    <scope>NUCLEOTIDE SEQUENCE [LARGE SCALE GENOMIC DNA]</scope>
    <source>
        <strain evidence="2 3">YIM B01967</strain>
    </source>
</reference>
<dbReference type="RefSeq" id="WP_200748710.1">
    <property type="nucleotide sequence ID" value="NZ_JAEOAH010000007.1"/>
</dbReference>
<proteinExistence type="predicted"/>
<organism evidence="2 3">
    <name type="scientific">Viridibacillus soli</name>
    <dbReference type="NCBI Taxonomy" id="2798301"/>
    <lineage>
        <taxon>Bacteria</taxon>
        <taxon>Bacillati</taxon>
        <taxon>Bacillota</taxon>
        <taxon>Bacilli</taxon>
        <taxon>Bacillales</taxon>
        <taxon>Caryophanaceae</taxon>
        <taxon>Viridibacillus</taxon>
    </lineage>
</organism>
<feature type="transmembrane region" description="Helical" evidence="1">
    <location>
        <begin position="77"/>
        <end position="93"/>
    </location>
</feature>
<comment type="caution">
    <text evidence="2">The sequence shown here is derived from an EMBL/GenBank/DDBJ whole genome shotgun (WGS) entry which is preliminary data.</text>
</comment>
<keyword evidence="1" id="KW-1133">Transmembrane helix</keyword>
<feature type="transmembrane region" description="Helical" evidence="1">
    <location>
        <begin position="7"/>
        <end position="28"/>
    </location>
</feature>
<protein>
    <recommendedName>
        <fullName evidence="4">Group-specific protein</fullName>
    </recommendedName>
</protein>
<dbReference type="EMBL" id="JAEOAH010000007">
    <property type="protein sequence ID" value="MBK3494930.1"/>
    <property type="molecule type" value="Genomic_DNA"/>
</dbReference>
<evidence type="ECO:0008006" key="4">
    <source>
        <dbReference type="Google" id="ProtNLM"/>
    </source>
</evidence>
<gene>
    <name evidence="2" type="ORF">JFL43_08655</name>
</gene>
<evidence type="ECO:0000313" key="2">
    <source>
        <dbReference type="EMBL" id="MBK3494930.1"/>
    </source>
</evidence>
<sequence>MESAQKKLVVVTFMIAILVVGYTIVKWIRFDSISISAIFFSFITVSYFLTALTWGNHTSKKGSDELGKHIKAQSSKIAYYVLMFATGAVLFISEGTQSFNQITNYPLMIVVGLTFVVLPMTEFIYSRKYR</sequence>
<feature type="transmembrane region" description="Helical" evidence="1">
    <location>
        <begin position="105"/>
        <end position="125"/>
    </location>
</feature>
<keyword evidence="3" id="KW-1185">Reference proteome</keyword>
<feature type="transmembrane region" description="Helical" evidence="1">
    <location>
        <begin position="34"/>
        <end position="56"/>
    </location>
</feature>
<evidence type="ECO:0000256" key="1">
    <source>
        <dbReference type="SAM" id="Phobius"/>
    </source>
</evidence>
<accession>A0ABS1H690</accession>
<keyword evidence="1" id="KW-0472">Membrane</keyword>
<evidence type="ECO:0000313" key="3">
    <source>
        <dbReference type="Proteomes" id="UP000618943"/>
    </source>
</evidence>
<keyword evidence="1" id="KW-0812">Transmembrane</keyword>